<dbReference type="OMA" id="FENDECA"/>
<dbReference type="PRINTS" id="PR00069">
    <property type="entry name" value="ALDKETRDTASE"/>
</dbReference>
<dbReference type="EMBL" id="VCGU01000005">
    <property type="protein sequence ID" value="TRY75113.1"/>
    <property type="molecule type" value="Genomic_DNA"/>
</dbReference>
<evidence type="ECO:0000259" key="3">
    <source>
        <dbReference type="Pfam" id="PF00248"/>
    </source>
</evidence>
<keyword evidence="2" id="KW-0560">Oxidoreductase</keyword>
<evidence type="ECO:0000313" key="5">
    <source>
        <dbReference type="Proteomes" id="UP000318571"/>
    </source>
</evidence>
<accession>A0A553PBQ4</accession>
<dbReference type="AlphaFoldDB" id="A0A553PBQ4"/>
<comment type="similarity">
    <text evidence="1">Belongs to the aldo/keto reductase family.</text>
</comment>
<sequence length="400" mass="44914">MGPTDFNGTLTAASEKEVDVLNGHIESGLSGLSHSTVYINSLPTPLLLYKSVNRITVTSVVVQNLDPRQVTKSESSVSPIGFPMEHHQWSVQLYNGIAMPILGLGTTHNGGYNHESVVYALKDCGYRLVDTAKRYGTEAFIKEAILDSGVPREDIFLTSKLWPADYGQAKVLPAFQGSLERLGTDYLDLYLLHWPEVPTGIPDRRRCLDETWRALELLVESGKCRAIGVSNFLEHHLDSLIENASIIPHVNQCEFHPYQNPLSLRHYCQELGIQFEGYCPLAKGRILDDPVVVQVSQKNGKTPAQVLLRWSIQNGVVTIPKSTKLSRVRENFEVLSPKYELDHEDMIALNNLRFTHRTLKVVDLSRMRQTIDNKLADGYKLKMSKNVFPKSVHSVSKPIE</sequence>
<dbReference type="PROSITE" id="PS00062">
    <property type="entry name" value="ALDOKETO_REDUCTASE_2"/>
    <property type="match status" value="1"/>
</dbReference>
<feature type="domain" description="NADP-dependent oxidoreductase" evidence="3">
    <location>
        <begin position="103"/>
        <end position="350"/>
    </location>
</feature>
<dbReference type="FunFam" id="3.20.20.100:FF:000015">
    <property type="entry name" value="Oxidoreductase, aldo/keto reductase family"/>
    <property type="match status" value="1"/>
</dbReference>
<evidence type="ECO:0000256" key="2">
    <source>
        <dbReference type="ARBA" id="ARBA00023002"/>
    </source>
</evidence>
<dbReference type="Proteomes" id="UP000318571">
    <property type="component" value="Chromosome 2"/>
</dbReference>
<dbReference type="SUPFAM" id="SSF51430">
    <property type="entry name" value="NAD(P)-linked oxidoreductase"/>
    <property type="match status" value="1"/>
</dbReference>
<dbReference type="InterPro" id="IPR020471">
    <property type="entry name" value="AKR"/>
</dbReference>
<dbReference type="GO" id="GO:0016491">
    <property type="term" value="F:oxidoreductase activity"/>
    <property type="evidence" value="ECO:0007669"/>
    <property type="project" value="UniProtKB-KW"/>
</dbReference>
<keyword evidence="5" id="KW-1185">Reference proteome</keyword>
<proteinExistence type="inferred from homology"/>
<dbReference type="OrthoDB" id="416253at2759"/>
<gene>
    <name evidence="4" type="ORF">TCAL_08497</name>
</gene>
<dbReference type="Gene3D" id="3.20.20.100">
    <property type="entry name" value="NADP-dependent oxidoreductase domain"/>
    <property type="match status" value="1"/>
</dbReference>
<comment type="caution">
    <text evidence="4">The sequence shown here is derived from an EMBL/GenBank/DDBJ whole genome shotgun (WGS) entry which is preliminary data.</text>
</comment>
<dbReference type="Pfam" id="PF00248">
    <property type="entry name" value="Aldo_ket_red"/>
    <property type="match status" value="1"/>
</dbReference>
<reference evidence="4 5" key="1">
    <citation type="journal article" date="2018" name="Nat. Ecol. Evol.">
        <title>Genomic signatures of mitonuclear coevolution across populations of Tigriopus californicus.</title>
        <authorList>
            <person name="Barreto F.S."/>
            <person name="Watson E.T."/>
            <person name="Lima T.G."/>
            <person name="Willett C.S."/>
            <person name="Edmands S."/>
            <person name="Li W."/>
            <person name="Burton R.S."/>
        </authorList>
    </citation>
    <scope>NUCLEOTIDE SEQUENCE [LARGE SCALE GENOMIC DNA]</scope>
    <source>
        <strain evidence="4 5">San Diego</strain>
    </source>
</reference>
<dbReference type="InterPro" id="IPR018170">
    <property type="entry name" value="Aldo/ket_reductase_CS"/>
</dbReference>
<evidence type="ECO:0000256" key="1">
    <source>
        <dbReference type="ARBA" id="ARBA00007905"/>
    </source>
</evidence>
<dbReference type="InterPro" id="IPR036812">
    <property type="entry name" value="NAD(P)_OxRdtase_dom_sf"/>
</dbReference>
<name>A0A553PBQ4_TIGCA</name>
<dbReference type="PANTHER" id="PTHR43827:SF10">
    <property type="entry name" value="ZGC:110366"/>
    <property type="match status" value="1"/>
</dbReference>
<dbReference type="CDD" id="cd19135">
    <property type="entry name" value="AKR_CeZK1290-like"/>
    <property type="match status" value="1"/>
</dbReference>
<organism evidence="4 5">
    <name type="scientific">Tigriopus californicus</name>
    <name type="common">Marine copepod</name>
    <dbReference type="NCBI Taxonomy" id="6832"/>
    <lineage>
        <taxon>Eukaryota</taxon>
        <taxon>Metazoa</taxon>
        <taxon>Ecdysozoa</taxon>
        <taxon>Arthropoda</taxon>
        <taxon>Crustacea</taxon>
        <taxon>Multicrustacea</taxon>
        <taxon>Hexanauplia</taxon>
        <taxon>Copepoda</taxon>
        <taxon>Harpacticoida</taxon>
        <taxon>Harpacticidae</taxon>
        <taxon>Tigriopus</taxon>
    </lineage>
</organism>
<dbReference type="InterPro" id="IPR023210">
    <property type="entry name" value="NADP_OxRdtase_dom"/>
</dbReference>
<evidence type="ECO:0000313" key="4">
    <source>
        <dbReference type="EMBL" id="TRY75113.1"/>
    </source>
</evidence>
<protein>
    <recommendedName>
        <fullName evidence="3">NADP-dependent oxidoreductase domain-containing protein</fullName>
    </recommendedName>
</protein>
<dbReference type="PANTHER" id="PTHR43827">
    <property type="entry name" value="2,5-DIKETO-D-GLUCONIC ACID REDUCTASE"/>
    <property type="match status" value="1"/>
</dbReference>
<dbReference type="STRING" id="6832.A0A553PBQ4"/>